<evidence type="ECO:0000256" key="5">
    <source>
        <dbReference type="ARBA" id="ARBA00023136"/>
    </source>
</evidence>
<dbReference type="PANTHER" id="PTHR47755">
    <property type="entry name" value="CELL DIVISION PROTEIN FTSX"/>
    <property type="match status" value="1"/>
</dbReference>
<evidence type="ECO:0000313" key="9">
    <source>
        <dbReference type="Proteomes" id="UP000004550"/>
    </source>
</evidence>
<dbReference type="GO" id="GO:0005886">
    <property type="term" value="C:plasma membrane"/>
    <property type="evidence" value="ECO:0007669"/>
    <property type="project" value="UniProtKB-SubCell"/>
</dbReference>
<keyword evidence="4 6" id="KW-1133">Transmembrane helix</keyword>
<evidence type="ECO:0000256" key="2">
    <source>
        <dbReference type="ARBA" id="ARBA00022475"/>
    </source>
</evidence>
<dbReference type="InterPro" id="IPR004513">
    <property type="entry name" value="FtsX"/>
</dbReference>
<feature type="domain" description="ABC3 transporter permease C-terminal" evidence="7">
    <location>
        <begin position="182"/>
        <end position="298"/>
    </location>
</feature>
<dbReference type="AlphaFoldDB" id="A0A1L5BSI5"/>
<keyword evidence="8" id="KW-0132">Cell division</keyword>
<gene>
    <name evidence="8" type="ORF">SIDU_15185</name>
</gene>
<sequence>MASSGAMGNRRAAAAARHRLLPEGRVAGPMPWIIAIMMFLTVLSAAAGLGLGAAVKAMGADLAGRATVQIVEAHAERRERLSAGIAAALRKDATVRAVRPVSSAALAEQIRPWLGQDAASGDLPIPALIDIELTPGQTDGKIERLRRQLRALSPKVRIEPHAAFLAPLAGLLSALGWLAAGIVLLMTLATGAVVVLAARAAHDSHRGTIDVLHLMGATDVQIARLFQRRIGLDALFGGALGFTCALLVILLLGARLMATGSELLSAVQLPWTSWVALAAIPMGCVLLARIAARWTVLRSLGRLL</sequence>
<keyword evidence="8" id="KW-0131">Cell cycle</keyword>
<evidence type="ECO:0000313" key="8">
    <source>
        <dbReference type="EMBL" id="APL95747.1"/>
    </source>
</evidence>
<evidence type="ECO:0000256" key="6">
    <source>
        <dbReference type="SAM" id="Phobius"/>
    </source>
</evidence>
<dbReference type="KEGG" id="sinb:SIDU_15185"/>
<dbReference type="GO" id="GO:0032153">
    <property type="term" value="C:cell division site"/>
    <property type="evidence" value="ECO:0007669"/>
    <property type="project" value="TreeGrafter"/>
</dbReference>
<reference evidence="8 9" key="1">
    <citation type="journal article" date="2012" name="J. Bacteriol.">
        <title>Genome sequence of Sphingobium indicum B90A, a hexachlorocyclohexane-degrading bacterium.</title>
        <authorList>
            <person name="Anand S."/>
            <person name="Sangwan N."/>
            <person name="Lata P."/>
            <person name="Kaur J."/>
            <person name="Dua A."/>
            <person name="Singh A.K."/>
            <person name="Verma M."/>
            <person name="Kaur J."/>
            <person name="Khurana J.P."/>
            <person name="Khurana P."/>
            <person name="Mathur S."/>
            <person name="Lal R."/>
        </authorList>
    </citation>
    <scope>NUCLEOTIDE SEQUENCE [LARGE SCALE GENOMIC DNA]</scope>
    <source>
        <strain evidence="9">DSM 16412 / CCM 7286 / MTCC 6364 / B90A</strain>
    </source>
</reference>
<dbReference type="PANTHER" id="PTHR47755:SF1">
    <property type="entry name" value="CELL DIVISION PROTEIN FTSX"/>
    <property type="match status" value="1"/>
</dbReference>
<feature type="transmembrane region" description="Helical" evidence="6">
    <location>
        <begin position="274"/>
        <end position="292"/>
    </location>
</feature>
<dbReference type="GO" id="GO:0051301">
    <property type="term" value="P:cell division"/>
    <property type="evidence" value="ECO:0007669"/>
    <property type="project" value="UniProtKB-KW"/>
</dbReference>
<feature type="transmembrane region" description="Helical" evidence="6">
    <location>
        <begin position="178"/>
        <end position="198"/>
    </location>
</feature>
<evidence type="ECO:0000256" key="4">
    <source>
        <dbReference type="ARBA" id="ARBA00022989"/>
    </source>
</evidence>
<keyword evidence="2" id="KW-1003">Cell membrane</keyword>
<dbReference type="Pfam" id="PF02687">
    <property type="entry name" value="FtsX"/>
    <property type="match status" value="1"/>
</dbReference>
<evidence type="ECO:0000259" key="7">
    <source>
        <dbReference type="Pfam" id="PF02687"/>
    </source>
</evidence>
<protein>
    <submittedName>
        <fullName evidence="8">Cell division protein</fullName>
    </submittedName>
</protein>
<keyword evidence="3 6" id="KW-0812">Transmembrane</keyword>
<organism evidence="8 9">
    <name type="scientific">Sphingobium indicum (strain DSM 16412 / CCM 7286 / MTCC 6364 / B90A)</name>
    <dbReference type="NCBI Taxonomy" id="861109"/>
    <lineage>
        <taxon>Bacteria</taxon>
        <taxon>Pseudomonadati</taxon>
        <taxon>Pseudomonadota</taxon>
        <taxon>Alphaproteobacteria</taxon>
        <taxon>Sphingomonadales</taxon>
        <taxon>Sphingomonadaceae</taxon>
        <taxon>Sphingobium</taxon>
    </lineage>
</organism>
<evidence type="ECO:0000256" key="1">
    <source>
        <dbReference type="ARBA" id="ARBA00004651"/>
    </source>
</evidence>
<feature type="transmembrane region" description="Helical" evidence="6">
    <location>
        <begin position="234"/>
        <end position="254"/>
    </location>
</feature>
<dbReference type="Proteomes" id="UP000004550">
    <property type="component" value="Chromosome"/>
</dbReference>
<name>A0A1L5BSI5_SPHIB</name>
<feature type="transmembrane region" description="Helical" evidence="6">
    <location>
        <begin position="32"/>
        <end position="55"/>
    </location>
</feature>
<evidence type="ECO:0000256" key="3">
    <source>
        <dbReference type="ARBA" id="ARBA00022692"/>
    </source>
</evidence>
<comment type="subcellular location">
    <subcellularLocation>
        <location evidence="1">Cell membrane</location>
        <topology evidence="1">Multi-pass membrane protein</topology>
    </subcellularLocation>
</comment>
<dbReference type="EMBL" id="CP013070">
    <property type="protein sequence ID" value="APL95747.1"/>
    <property type="molecule type" value="Genomic_DNA"/>
</dbReference>
<accession>A0A1L5BSI5</accession>
<proteinExistence type="predicted"/>
<dbReference type="RefSeq" id="WP_007687321.1">
    <property type="nucleotide sequence ID" value="NZ_CP013070.1"/>
</dbReference>
<keyword evidence="5 6" id="KW-0472">Membrane</keyword>
<dbReference type="InterPro" id="IPR003838">
    <property type="entry name" value="ABC3_permease_C"/>
</dbReference>